<dbReference type="KEGG" id="fya:KMW28_15580"/>
<organism evidence="2 3">
    <name type="scientific">Flammeovirga yaeyamensis</name>
    <dbReference type="NCBI Taxonomy" id="367791"/>
    <lineage>
        <taxon>Bacteria</taxon>
        <taxon>Pseudomonadati</taxon>
        <taxon>Bacteroidota</taxon>
        <taxon>Cytophagia</taxon>
        <taxon>Cytophagales</taxon>
        <taxon>Flammeovirgaceae</taxon>
        <taxon>Flammeovirga</taxon>
    </lineage>
</organism>
<keyword evidence="1" id="KW-0732">Signal</keyword>
<accession>A0AAX1N5C0</accession>
<feature type="chain" id="PRO_5043735132" evidence="1">
    <location>
        <begin position="22"/>
        <end position="490"/>
    </location>
</feature>
<dbReference type="Proteomes" id="UP000678679">
    <property type="component" value="Chromosome 1"/>
</dbReference>
<evidence type="ECO:0000313" key="2">
    <source>
        <dbReference type="EMBL" id="QWG01073.1"/>
    </source>
</evidence>
<proteinExistence type="predicted"/>
<gene>
    <name evidence="2" type="ORF">KMW28_15580</name>
</gene>
<protein>
    <submittedName>
        <fullName evidence="2">Uncharacterized protein</fullName>
    </submittedName>
</protein>
<dbReference type="AlphaFoldDB" id="A0AAX1N5C0"/>
<keyword evidence="3" id="KW-1185">Reference proteome</keyword>
<evidence type="ECO:0000313" key="3">
    <source>
        <dbReference type="Proteomes" id="UP000678679"/>
    </source>
</evidence>
<evidence type="ECO:0000256" key="1">
    <source>
        <dbReference type="SAM" id="SignalP"/>
    </source>
</evidence>
<name>A0AAX1N5C0_9BACT</name>
<sequence length="490" mass="56386">MIKNTINLLWLLLLFSLSTNAQSKRYWSNSFNTDANLLSGAVVGGGSGIAAIFYNPAQIADIDYQKFAISANIFSLYIYRYNNALGGGDGYNDWNFKVQPRFVAFLLRPKRWKSTSIELASFTRDKVSTELRSRNAQELDIIKSRTGDEIYLADYYYRMNYEDYWLSIGIAKKFDDKFSIGISGYHSYVSFKYDYEIDTRAFSAEPVTSDDSFYISQYKNVQSLSGYSSRLLFKLGLKYQWRDWQFGMAVQTPSINYLGESKVYREVSMQNIHNQSGDLLPNMLVSEYQEELPTAHKDPFSVAFGATYKHKNSSFYFTGEYFGKVNRYKKIEDQEPGPYVTNNIIGIRTDDWLNYYAQNNEVTNIAIGYRVKLEDNIEIMSGFRTDFVYDDYDGGFDNRYPSEITSFSIDQYHATVGGQFTILKTDIIAGLQYSFAIDNNLKQVANFSDPVEIIPEQRLVLQGVRNNNMGIYEHTLSLFLGFTYNIGRPN</sequence>
<dbReference type="Gene3D" id="2.40.160.60">
    <property type="entry name" value="Outer membrane protein transport protein (OMPP1/FadL/TodX)"/>
    <property type="match status" value="1"/>
</dbReference>
<reference evidence="2 3" key="1">
    <citation type="submission" date="2021-05" db="EMBL/GenBank/DDBJ databases">
        <title>Comparative genomic studies on the polysaccharide-degrading batcterial strains of the Flammeovirga genus.</title>
        <authorList>
            <person name="Zewei F."/>
            <person name="Zheng Z."/>
            <person name="Yu L."/>
            <person name="Ruyue G."/>
            <person name="Yanhong M."/>
            <person name="Yuanyuan C."/>
            <person name="Jingyan G."/>
            <person name="Wenjun H."/>
        </authorList>
    </citation>
    <scope>NUCLEOTIDE SEQUENCE [LARGE SCALE GENOMIC DNA]</scope>
    <source>
        <strain evidence="2 3">NBRC:100898</strain>
    </source>
</reference>
<feature type="signal peptide" evidence="1">
    <location>
        <begin position="1"/>
        <end position="21"/>
    </location>
</feature>
<dbReference type="EMBL" id="CP076132">
    <property type="protein sequence ID" value="QWG01073.1"/>
    <property type="molecule type" value="Genomic_DNA"/>
</dbReference>
<dbReference type="RefSeq" id="WP_169662645.1">
    <property type="nucleotide sequence ID" value="NZ_CP076132.1"/>
</dbReference>